<comment type="similarity">
    <text evidence="5">Belongs to the adaptor complexes medium subunit family.</text>
</comment>
<dbReference type="FunFam" id="3.30.450.60:FF:000002">
    <property type="entry name" value="AP-2 complex subunit mu, putative"/>
    <property type="match status" value="1"/>
</dbReference>
<dbReference type="PIRSF" id="PIRSF005992">
    <property type="entry name" value="Clathrin_mu"/>
    <property type="match status" value="1"/>
</dbReference>
<evidence type="ECO:0000256" key="6">
    <source>
        <dbReference type="SAM" id="MobiDB-lite"/>
    </source>
</evidence>
<evidence type="ECO:0000256" key="3">
    <source>
        <dbReference type="ARBA" id="ARBA00022927"/>
    </source>
</evidence>
<dbReference type="Pfam" id="PF01217">
    <property type="entry name" value="Clat_adaptor_s"/>
    <property type="match status" value="1"/>
</dbReference>
<dbReference type="Pfam" id="PF00928">
    <property type="entry name" value="Adap_comp_sub"/>
    <property type="match status" value="1"/>
</dbReference>
<dbReference type="EMBL" id="HBHP01007859">
    <property type="protein sequence ID" value="CAD9753845.1"/>
    <property type="molecule type" value="Transcribed_RNA"/>
</dbReference>
<evidence type="ECO:0000256" key="4">
    <source>
        <dbReference type="ARBA" id="ARBA00023136"/>
    </source>
</evidence>
<dbReference type="GO" id="GO:0016192">
    <property type="term" value="P:vesicle-mediated transport"/>
    <property type="evidence" value="ECO:0007669"/>
    <property type="project" value="InterPro"/>
</dbReference>
<dbReference type="SUPFAM" id="SSF49447">
    <property type="entry name" value="Second domain of Mu2 adaptin subunit (ap50) of ap2 adaptor"/>
    <property type="match status" value="1"/>
</dbReference>
<dbReference type="Gene3D" id="2.60.40.1170">
    <property type="entry name" value="Mu homology domain, subdomain B"/>
    <property type="match status" value="2"/>
</dbReference>
<dbReference type="InterPro" id="IPR036168">
    <property type="entry name" value="AP2_Mu_C_sf"/>
</dbReference>
<sequence>MRDYGIRSAHVIAEIFWDNCGKYILGGGKQMKEIPPINHIHGVSYFHTCRGSLYFVAATQRNVSPSLVFEMLSRITTVFKDYLGILSEESLKTNFILVYELLDEILDGGYIQTTSSSGLREKTYNVPISVDGTDEKSSPRSKFKLKFPSLRGTKITPHTSANKSVHTSNHKTKSSGQGEIFVDVIERIHARITATGDVVSASIDGRITFKCFLRKMTLLSLGLDRSIGVNTIGTTATENTFGNVCLDSCNFHEKAMLRNFDSSREISFSYCDGETVLMNYRIARQPTPFILPFRMYAHLDTLSQHCLLLVVKLKNDLPLDRVGKKITIMVSMPRRTSSASCATSEGKQNVSGKGEYDSQHQVYKYKCEKMKGGTGMTLLITIVLTEKVTNAIRKEVGPIQMNFEAPNYAPSGLKISHLRIGMGVNNIGYPTHSKGVTRWIRYICQSGSYTCRL</sequence>
<dbReference type="GO" id="GO:0030131">
    <property type="term" value="C:clathrin adaptor complex"/>
    <property type="evidence" value="ECO:0007669"/>
    <property type="project" value="UniProtKB-UniRule"/>
</dbReference>
<evidence type="ECO:0000259" key="7">
    <source>
        <dbReference type="PROSITE" id="PS51072"/>
    </source>
</evidence>
<dbReference type="SUPFAM" id="SSF64356">
    <property type="entry name" value="SNARE-like"/>
    <property type="match status" value="1"/>
</dbReference>
<dbReference type="InterPro" id="IPR050431">
    <property type="entry name" value="Adaptor_comp_med_subunit"/>
</dbReference>
<dbReference type="GO" id="GO:0006886">
    <property type="term" value="P:intracellular protein transport"/>
    <property type="evidence" value="ECO:0007669"/>
    <property type="project" value="UniProtKB-UniRule"/>
</dbReference>
<gene>
    <name evidence="8" type="ORF">LSP00402_LOCUS4895</name>
</gene>
<keyword evidence="3 5" id="KW-0653">Protein transport</keyword>
<dbReference type="PRINTS" id="PR00314">
    <property type="entry name" value="CLATHRINADPT"/>
</dbReference>
<organism evidence="8">
    <name type="scientific">Lotharella oceanica</name>
    <dbReference type="NCBI Taxonomy" id="641309"/>
    <lineage>
        <taxon>Eukaryota</taxon>
        <taxon>Sar</taxon>
        <taxon>Rhizaria</taxon>
        <taxon>Cercozoa</taxon>
        <taxon>Chlorarachniophyceae</taxon>
        <taxon>Lotharella</taxon>
    </lineage>
</organism>
<dbReference type="GO" id="GO:0012505">
    <property type="term" value="C:endomembrane system"/>
    <property type="evidence" value="ECO:0007669"/>
    <property type="project" value="UniProtKB-SubCell"/>
</dbReference>
<evidence type="ECO:0000256" key="2">
    <source>
        <dbReference type="ARBA" id="ARBA00022448"/>
    </source>
</evidence>
<dbReference type="InterPro" id="IPR011012">
    <property type="entry name" value="Longin-like_dom_sf"/>
</dbReference>
<dbReference type="InterPro" id="IPR028565">
    <property type="entry name" value="MHD"/>
</dbReference>
<keyword evidence="2 5" id="KW-0813">Transport</keyword>
<protein>
    <recommendedName>
        <fullName evidence="7">MHD domain-containing protein</fullName>
    </recommendedName>
</protein>
<dbReference type="InterPro" id="IPR022775">
    <property type="entry name" value="AP_mu_sigma_su"/>
</dbReference>
<dbReference type="PANTHER" id="PTHR10529">
    <property type="entry name" value="AP COMPLEX SUBUNIT MU"/>
    <property type="match status" value="1"/>
</dbReference>
<name>A0A7S2TJG1_9EUKA</name>
<feature type="region of interest" description="Disordered" evidence="6">
    <location>
        <begin position="154"/>
        <end position="174"/>
    </location>
</feature>
<feature type="domain" description="MHD" evidence="7">
    <location>
        <begin position="177"/>
        <end position="452"/>
    </location>
</feature>
<dbReference type="InterPro" id="IPR001392">
    <property type="entry name" value="Clathrin_mu"/>
</dbReference>
<comment type="subcellular location">
    <subcellularLocation>
        <location evidence="1">Endomembrane system</location>
    </subcellularLocation>
</comment>
<keyword evidence="4" id="KW-0472">Membrane</keyword>
<reference evidence="8" key="1">
    <citation type="submission" date="2021-01" db="EMBL/GenBank/DDBJ databases">
        <authorList>
            <person name="Corre E."/>
            <person name="Pelletier E."/>
            <person name="Niang G."/>
            <person name="Scheremetjew M."/>
            <person name="Finn R."/>
            <person name="Kale V."/>
            <person name="Holt S."/>
            <person name="Cochrane G."/>
            <person name="Meng A."/>
            <person name="Brown T."/>
            <person name="Cohen L."/>
        </authorList>
    </citation>
    <scope>NUCLEOTIDE SEQUENCE</scope>
    <source>
        <strain evidence="8">CCMP622</strain>
    </source>
</reference>
<dbReference type="AlphaFoldDB" id="A0A7S2TJG1"/>
<evidence type="ECO:0000313" key="8">
    <source>
        <dbReference type="EMBL" id="CAD9753845.1"/>
    </source>
</evidence>
<proteinExistence type="inferred from homology"/>
<dbReference type="PROSITE" id="PS51072">
    <property type="entry name" value="MHD"/>
    <property type="match status" value="1"/>
</dbReference>
<feature type="compositionally biased region" description="Polar residues" evidence="6">
    <location>
        <begin position="156"/>
        <end position="167"/>
    </location>
</feature>
<evidence type="ECO:0000256" key="5">
    <source>
        <dbReference type="PIRNR" id="PIRNR005992"/>
    </source>
</evidence>
<dbReference type="Gene3D" id="3.30.450.60">
    <property type="match status" value="1"/>
</dbReference>
<accession>A0A7S2TJG1</accession>
<evidence type="ECO:0000256" key="1">
    <source>
        <dbReference type="ARBA" id="ARBA00004308"/>
    </source>
</evidence>